<gene>
    <name evidence="1" type="ORF">IBL28_09185</name>
</gene>
<dbReference type="RefSeq" id="WP_187965289.1">
    <property type="nucleotide sequence ID" value="NZ_JACVDC010000021.1"/>
</dbReference>
<proteinExistence type="predicted"/>
<name>A0A926JRT8_9FLAO</name>
<keyword evidence="2" id="KW-1185">Reference proteome</keyword>
<dbReference type="AlphaFoldDB" id="A0A926JRT8"/>
<reference evidence="1 2" key="1">
    <citation type="submission" date="2020-09" db="EMBL/GenBank/DDBJ databases">
        <title>Sinomicrobium weinanense sp. nov., a halophilic bacteria isolated from saline-alkali soil.</title>
        <authorList>
            <person name="Wu P."/>
            <person name="Ren H."/>
            <person name="Mei Y."/>
            <person name="Liang Y."/>
            <person name="Chen Z."/>
        </authorList>
    </citation>
    <scope>NUCLEOTIDE SEQUENCE [LARGE SCALE GENOMIC DNA]</scope>
    <source>
        <strain evidence="1 2">FJxs</strain>
    </source>
</reference>
<dbReference type="EMBL" id="JACVDC010000021">
    <property type="protein sequence ID" value="MBC9796139.1"/>
    <property type="molecule type" value="Genomic_DNA"/>
</dbReference>
<dbReference type="Proteomes" id="UP000653730">
    <property type="component" value="Unassembled WGS sequence"/>
</dbReference>
<comment type="caution">
    <text evidence="1">The sequence shown here is derived from an EMBL/GenBank/DDBJ whole genome shotgun (WGS) entry which is preliminary data.</text>
</comment>
<evidence type="ECO:0000313" key="2">
    <source>
        <dbReference type="Proteomes" id="UP000653730"/>
    </source>
</evidence>
<accession>A0A926JRT8</accession>
<protein>
    <submittedName>
        <fullName evidence="1">Uncharacterized protein</fullName>
    </submittedName>
</protein>
<sequence>MLVRNIPPGQYSYKKKQYIPGTGFDVDSYMANMKGNIYLWQGEPEKAVAEFEQVAGRSSSYKGFSDIPADIFGYNRIECFGCPSKEIMQTDYLQTFPFIKPVMNKRELAKALIELKKTGEKDGPEAARANYLLGNFYYNTSLIGYYRHILTFSNTNGKSSKFHNYYSWGGQYKERVPEYYLYFKDYKWNPLFRDHFNRPLAYLQRALEQAENDELKARILFAASKCEQGIFYSTQNDKELNNLKNINYKAREKKRLEIKTSRYRSYFQKLRAYRHTSFYKEVRTNCKYFEYYTTHY</sequence>
<evidence type="ECO:0000313" key="1">
    <source>
        <dbReference type="EMBL" id="MBC9796139.1"/>
    </source>
</evidence>
<organism evidence="1 2">
    <name type="scientific">Sinomicrobium weinanense</name>
    <dbReference type="NCBI Taxonomy" id="2842200"/>
    <lineage>
        <taxon>Bacteria</taxon>
        <taxon>Pseudomonadati</taxon>
        <taxon>Bacteroidota</taxon>
        <taxon>Flavobacteriia</taxon>
        <taxon>Flavobacteriales</taxon>
        <taxon>Flavobacteriaceae</taxon>
        <taxon>Sinomicrobium</taxon>
    </lineage>
</organism>